<reference evidence="2" key="2">
    <citation type="journal article" date="2007" name="PLoS Biol.">
        <title>Survey sequencing and comparative analysis of the elephant shark (Callorhinchus milii) genome.</title>
        <authorList>
            <person name="Venkatesh B."/>
            <person name="Kirkness E.F."/>
            <person name="Loh Y.H."/>
            <person name="Halpern A.L."/>
            <person name="Lee A.P."/>
            <person name="Johnson J."/>
            <person name="Dandona N."/>
            <person name="Viswanathan L.D."/>
            <person name="Tay A."/>
            <person name="Venter J.C."/>
            <person name="Strausberg R.L."/>
            <person name="Brenner S."/>
        </authorList>
    </citation>
    <scope>NUCLEOTIDE SEQUENCE [LARGE SCALE GENOMIC DNA]</scope>
</reference>
<organism evidence="1 2">
    <name type="scientific">Callorhinchus milii</name>
    <name type="common">Ghost shark</name>
    <dbReference type="NCBI Taxonomy" id="7868"/>
    <lineage>
        <taxon>Eukaryota</taxon>
        <taxon>Metazoa</taxon>
        <taxon>Chordata</taxon>
        <taxon>Craniata</taxon>
        <taxon>Vertebrata</taxon>
        <taxon>Chondrichthyes</taxon>
        <taxon>Holocephali</taxon>
        <taxon>Chimaeriformes</taxon>
        <taxon>Callorhinchidae</taxon>
        <taxon>Callorhinchus</taxon>
    </lineage>
</organism>
<reference evidence="1" key="4">
    <citation type="submission" date="2025-08" db="UniProtKB">
        <authorList>
            <consortium name="Ensembl"/>
        </authorList>
    </citation>
    <scope>IDENTIFICATION</scope>
</reference>
<name>A0A4W3I8Z2_CALMI</name>
<dbReference type="OMA" id="ALCMARC"/>
<reference evidence="2" key="3">
    <citation type="journal article" date="2014" name="Nature">
        <title>Elephant shark genome provides unique insights into gnathostome evolution.</title>
        <authorList>
            <consortium name="International Elephant Shark Genome Sequencing Consortium"/>
            <person name="Venkatesh B."/>
            <person name="Lee A.P."/>
            <person name="Ravi V."/>
            <person name="Maurya A.K."/>
            <person name="Lian M.M."/>
            <person name="Swann J.B."/>
            <person name="Ohta Y."/>
            <person name="Flajnik M.F."/>
            <person name="Sutoh Y."/>
            <person name="Kasahara M."/>
            <person name="Hoon S."/>
            <person name="Gangu V."/>
            <person name="Roy S.W."/>
            <person name="Irimia M."/>
            <person name="Korzh V."/>
            <person name="Kondrychyn I."/>
            <person name="Lim Z.W."/>
            <person name="Tay B.H."/>
            <person name="Tohari S."/>
            <person name="Kong K.W."/>
            <person name="Ho S."/>
            <person name="Lorente-Galdos B."/>
            <person name="Quilez J."/>
            <person name="Marques-Bonet T."/>
            <person name="Raney B.J."/>
            <person name="Ingham P.W."/>
            <person name="Tay A."/>
            <person name="Hillier L.W."/>
            <person name="Minx P."/>
            <person name="Boehm T."/>
            <person name="Wilson R.K."/>
            <person name="Brenner S."/>
            <person name="Warren W.C."/>
        </authorList>
    </citation>
    <scope>NUCLEOTIDE SEQUENCE [LARGE SCALE GENOMIC DNA]</scope>
</reference>
<dbReference type="Proteomes" id="UP000314986">
    <property type="component" value="Unassembled WGS sequence"/>
</dbReference>
<dbReference type="Ensembl" id="ENSCMIT00000017782.1">
    <property type="protein sequence ID" value="ENSCMIP00000017444.1"/>
    <property type="gene ID" value="ENSCMIG00000008321.1"/>
</dbReference>
<sequence length="141" mass="15733">GGKQPTPAPGAAVCGVWPASLNALSPECTRLCLTRSDAWMKPLPHTWHGKGRSPVCTRRCRRSSATPCSLRCLASVSGCRNLLPHWGHQNALSPECTRLCLTRSEAWMKPLPQTWHRKGRSPLPPSVMYWVWEPDDVPRRS</sequence>
<reference evidence="2" key="1">
    <citation type="journal article" date="2006" name="Science">
        <title>Ancient noncoding elements conserved in the human genome.</title>
        <authorList>
            <person name="Venkatesh B."/>
            <person name="Kirkness E.F."/>
            <person name="Loh Y.H."/>
            <person name="Halpern A.L."/>
            <person name="Lee A.P."/>
            <person name="Johnson J."/>
            <person name="Dandona N."/>
            <person name="Viswanathan L.D."/>
            <person name="Tay A."/>
            <person name="Venter J.C."/>
            <person name="Strausberg R.L."/>
            <person name="Brenner S."/>
        </authorList>
    </citation>
    <scope>NUCLEOTIDE SEQUENCE [LARGE SCALE GENOMIC DNA]</scope>
</reference>
<reference evidence="1" key="5">
    <citation type="submission" date="2025-09" db="UniProtKB">
        <authorList>
            <consortium name="Ensembl"/>
        </authorList>
    </citation>
    <scope>IDENTIFICATION</scope>
</reference>
<keyword evidence="2" id="KW-1185">Reference proteome</keyword>
<dbReference type="AlphaFoldDB" id="A0A4W3I8Z2"/>
<dbReference type="STRING" id="7868.ENSCMIP00000017444"/>
<protein>
    <submittedName>
        <fullName evidence="1">Uncharacterized protein</fullName>
    </submittedName>
</protein>
<evidence type="ECO:0000313" key="2">
    <source>
        <dbReference type="Proteomes" id="UP000314986"/>
    </source>
</evidence>
<accession>A0A4W3I8Z2</accession>
<proteinExistence type="predicted"/>
<dbReference type="InParanoid" id="A0A4W3I8Z2"/>
<dbReference type="GeneTree" id="ENSGT00990000207706"/>
<evidence type="ECO:0000313" key="1">
    <source>
        <dbReference type="Ensembl" id="ENSCMIP00000017444.1"/>
    </source>
</evidence>